<evidence type="ECO:0000256" key="2">
    <source>
        <dbReference type="ARBA" id="ARBA00022741"/>
    </source>
</evidence>
<dbReference type="GO" id="GO:0051015">
    <property type="term" value="F:actin filament binding"/>
    <property type="evidence" value="ECO:0007669"/>
    <property type="project" value="TreeGrafter"/>
</dbReference>
<evidence type="ECO:0000256" key="3">
    <source>
        <dbReference type="ARBA" id="ARBA00022840"/>
    </source>
</evidence>
<comment type="similarity">
    <text evidence="1 8">Belongs to the TRAFAC class myosin-kinesin ATPase superfamily. Myosin family.</text>
</comment>
<dbReference type="GO" id="GO:0005546">
    <property type="term" value="F:phosphatidylinositol-4,5-bisphosphate binding"/>
    <property type="evidence" value="ECO:0007669"/>
    <property type="project" value="UniProtKB-ARBA"/>
</dbReference>
<evidence type="ECO:0000256" key="8">
    <source>
        <dbReference type="PROSITE-ProRule" id="PRU00782"/>
    </source>
</evidence>
<dbReference type="GO" id="GO:0000146">
    <property type="term" value="F:microfilament motor activity"/>
    <property type="evidence" value="ECO:0007669"/>
    <property type="project" value="TreeGrafter"/>
</dbReference>
<proteinExistence type="inferred from homology"/>
<dbReference type="PANTHER" id="PTHR13140:SF802">
    <property type="entry name" value="UNCONVENTIONAL MYOSIN-IB ISOFORM X1"/>
    <property type="match status" value="1"/>
</dbReference>
<feature type="region of interest" description="Disordered" evidence="9">
    <location>
        <begin position="29"/>
        <end position="51"/>
    </location>
</feature>
<evidence type="ECO:0000256" key="5">
    <source>
        <dbReference type="ARBA" id="ARBA00023123"/>
    </source>
</evidence>
<dbReference type="InterPro" id="IPR001609">
    <property type="entry name" value="Myosin_head_motor_dom-like"/>
</dbReference>
<dbReference type="GO" id="GO:0005524">
    <property type="term" value="F:ATP binding"/>
    <property type="evidence" value="ECO:0007669"/>
    <property type="project" value="UniProtKB-KW"/>
</dbReference>
<dbReference type="InterPro" id="IPR027417">
    <property type="entry name" value="P-loop_NTPase"/>
</dbReference>
<dbReference type="SUPFAM" id="SSF52540">
    <property type="entry name" value="P-loop containing nucleoside triphosphate hydrolases"/>
    <property type="match status" value="1"/>
</dbReference>
<dbReference type="Gene3D" id="1.20.120.720">
    <property type="entry name" value="Myosin VI head, motor domain, U50 subdomain"/>
    <property type="match status" value="1"/>
</dbReference>
<dbReference type="Gene3D" id="1.20.58.530">
    <property type="match status" value="1"/>
</dbReference>
<name>A0A7R9GHB4_9CRUS</name>
<keyword evidence="4" id="KW-0446">Lipid-binding</keyword>
<sequence length="621" mass="69888">DFCVVEGSCDNNPYPVRAMEWTSGGTLPSCSRSSIRSGGGGASSPPLPPPPLLSSASASRVDVVVADLSASEACHTRSLLGRAVYNRLFSWLISRLNEALRPKHPGKWRLIGLLDIYGFEVFESNSFEQLIINFCNEKLHQLNVEVALRQEQEEYIREGLDWEPIDYRNNNNICELIERNNHGILSLLDDECSRGRGQVTDENFLLKLTQVCSGHPNFESRGMKTFLADETLPQHCFRVRHFAGNVMYSATGFIEKNCDALPRDLSHAMYRCNHFLLKAMFPEGNPKRAHLKKSATAGAQFKISMGALMKSLTQKTARFVRCIKPNELKQPKKFEYALVQHQAQKALVALFGSSIAIKFTPLQRLASVSQKCHTYRMRFDQTARNRMREKVTASIIFKDRKASYSRSIGHPFLGDYVRLRQNVQWKKMCAETGDQYVVFADIINKINRSSGRFVPVLFVVSTSAMLILDQRTMQIKYRVPATDIYRLSLSPFFDDIAIVHVKVSSPTSENSASQHMTSTTVNPPPNVAGMTSGCLFQPDISRRKGDFIFQTGHVIEIITKLFLVIQNATGKPPEVNIATEFEANFSSHSVLFTFRATGHQQDLLPGQVKISKKGHRMEIVL</sequence>
<evidence type="ECO:0008006" key="14">
    <source>
        <dbReference type="Google" id="ProtNLM"/>
    </source>
</evidence>
<dbReference type="Pfam" id="PF00063">
    <property type="entry name" value="Myosin_head"/>
    <property type="match status" value="1"/>
</dbReference>
<dbReference type="PANTHER" id="PTHR13140">
    <property type="entry name" value="MYOSIN"/>
    <property type="match status" value="1"/>
</dbReference>
<feature type="non-terminal residue" evidence="12">
    <location>
        <position position="621"/>
    </location>
</feature>
<dbReference type="AlphaFoldDB" id="A0A7R9GHB4"/>
<keyword evidence="5 8" id="KW-0518">Myosin</keyword>
<dbReference type="GO" id="GO:0005737">
    <property type="term" value="C:cytoplasm"/>
    <property type="evidence" value="ECO:0007669"/>
    <property type="project" value="TreeGrafter"/>
</dbReference>
<dbReference type="GO" id="GO:0007015">
    <property type="term" value="P:actin filament organization"/>
    <property type="evidence" value="ECO:0007669"/>
    <property type="project" value="TreeGrafter"/>
</dbReference>
<accession>A0A7R9GHB4</accession>
<dbReference type="GO" id="GO:0005902">
    <property type="term" value="C:microvillus"/>
    <property type="evidence" value="ECO:0007669"/>
    <property type="project" value="TreeGrafter"/>
</dbReference>
<evidence type="ECO:0000256" key="1">
    <source>
        <dbReference type="ARBA" id="ARBA00008314"/>
    </source>
</evidence>
<feature type="domain" description="Myosin motor" evidence="10">
    <location>
        <begin position="1"/>
        <end position="342"/>
    </location>
</feature>
<comment type="caution">
    <text evidence="8">Lacks conserved residue(s) required for the propagation of feature annotation.</text>
</comment>
<keyword evidence="7 8" id="KW-0009">Actin-binding</keyword>
<evidence type="ECO:0000256" key="6">
    <source>
        <dbReference type="ARBA" id="ARBA00023175"/>
    </source>
</evidence>
<evidence type="ECO:0000313" key="13">
    <source>
        <dbReference type="Proteomes" id="UP000678499"/>
    </source>
</evidence>
<dbReference type="PRINTS" id="PR00193">
    <property type="entry name" value="MYOSINHEAVY"/>
</dbReference>
<dbReference type="FunFam" id="1.20.58.530:FF:000004">
    <property type="entry name" value="Unconventional myosin ID"/>
    <property type="match status" value="1"/>
</dbReference>
<dbReference type="PROSITE" id="PS51456">
    <property type="entry name" value="MYOSIN_MOTOR"/>
    <property type="match status" value="1"/>
</dbReference>
<organism evidence="12">
    <name type="scientific">Notodromas monacha</name>
    <dbReference type="NCBI Taxonomy" id="399045"/>
    <lineage>
        <taxon>Eukaryota</taxon>
        <taxon>Metazoa</taxon>
        <taxon>Ecdysozoa</taxon>
        <taxon>Arthropoda</taxon>
        <taxon>Crustacea</taxon>
        <taxon>Oligostraca</taxon>
        <taxon>Ostracoda</taxon>
        <taxon>Podocopa</taxon>
        <taxon>Podocopida</taxon>
        <taxon>Cypridocopina</taxon>
        <taxon>Cypridoidea</taxon>
        <taxon>Cyprididae</taxon>
        <taxon>Notodromas</taxon>
    </lineage>
</organism>
<evidence type="ECO:0000256" key="4">
    <source>
        <dbReference type="ARBA" id="ARBA00023121"/>
    </source>
</evidence>
<dbReference type="Proteomes" id="UP000678499">
    <property type="component" value="Unassembled WGS sequence"/>
</dbReference>
<dbReference type="SMART" id="SM00242">
    <property type="entry name" value="MYSc"/>
    <property type="match status" value="1"/>
</dbReference>
<keyword evidence="13" id="KW-1185">Reference proteome</keyword>
<dbReference type="EMBL" id="OA885880">
    <property type="protein sequence ID" value="CAD7282444.1"/>
    <property type="molecule type" value="Genomic_DNA"/>
</dbReference>
<dbReference type="GO" id="GO:0005886">
    <property type="term" value="C:plasma membrane"/>
    <property type="evidence" value="ECO:0007669"/>
    <property type="project" value="TreeGrafter"/>
</dbReference>
<dbReference type="Pfam" id="PF06017">
    <property type="entry name" value="Myosin_TH1"/>
    <property type="match status" value="1"/>
</dbReference>
<protein>
    <recommendedName>
        <fullName evidence="14">Myosin motor domain-containing protein</fullName>
    </recommendedName>
</protein>
<dbReference type="GO" id="GO:0016459">
    <property type="term" value="C:myosin complex"/>
    <property type="evidence" value="ECO:0007669"/>
    <property type="project" value="UniProtKB-KW"/>
</dbReference>
<dbReference type="Gene3D" id="3.40.850.10">
    <property type="entry name" value="Kinesin motor domain"/>
    <property type="match status" value="1"/>
</dbReference>
<keyword evidence="3" id="KW-0067">ATP-binding</keyword>
<dbReference type="GO" id="GO:0006897">
    <property type="term" value="P:endocytosis"/>
    <property type="evidence" value="ECO:0007669"/>
    <property type="project" value="TreeGrafter"/>
</dbReference>
<reference evidence="12" key="1">
    <citation type="submission" date="2020-11" db="EMBL/GenBank/DDBJ databases">
        <authorList>
            <person name="Tran Van P."/>
        </authorList>
    </citation>
    <scope>NUCLEOTIDE SEQUENCE</scope>
</reference>
<dbReference type="GO" id="GO:0030048">
    <property type="term" value="P:actin filament-based movement"/>
    <property type="evidence" value="ECO:0007669"/>
    <property type="project" value="TreeGrafter"/>
</dbReference>
<keyword evidence="2" id="KW-0547">Nucleotide-binding</keyword>
<dbReference type="EMBL" id="CAJPEX010003843">
    <property type="protein sequence ID" value="CAG0922596.1"/>
    <property type="molecule type" value="Genomic_DNA"/>
</dbReference>
<evidence type="ECO:0000256" key="7">
    <source>
        <dbReference type="ARBA" id="ARBA00023203"/>
    </source>
</evidence>
<feature type="region of interest" description="Actin-binding" evidence="8">
    <location>
        <begin position="305"/>
        <end position="327"/>
    </location>
</feature>
<evidence type="ECO:0000259" key="10">
    <source>
        <dbReference type="PROSITE" id="PS51456"/>
    </source>
</evidence>
<evidence type="ECO:0000256" key="9">
    <source>
        <dbReference type="SAM" id="MobiDB-lite"/>
    </source>
</evidence>
<dbReference type="PROSITE" id="PS51757">
    <property type="entry name" value="TH1"/>
    <property type="match status" value="1"/>
</dbReference>
<dbReference type="InterPro" id="IPR010926">
    <property type="entry name" value="Myosin_TH1"/>
</dbReference>
<keyword evidence="6" id="KW-0505">Motor protein</keyword>
<feature type="domain" description="TH1" evidence="11">
    <location>
        <begin position="401"/>
        <end position="621"/>
    </location>
</feature>
<dbReference type="InterPro" id="IPR036961">
    <property type="entry name" value="Kinesin_motor_dom_sf"/>
</dbReference>
<dbReference type="OrthoDB" id="10055605at2759"/>
<dbReference type="GO" id="GO:0007368">
    <property type="term" value="P:determination of left/right symmetry"/>
    <property type="evidence" value="ECO:0007669"/>
    <property type="project" value="UniProtKB-ARBA"/>
</dbReference>
<evidence type="ECO:0000259" key="11">
    <source>
        <dbReference type="PROSITE" id="PS51757"/>
    </source>
</evidence>
<gene>
    <name evidence="12" type="ORF">NMOB1V02_LOCUS10069</name>
</gene>
<evidence type="ECO:0000313" key="12">
    <source>
        <dbReference type="EMBL" id="CAD7282444.1"/>
    </source>
</evidence>